<dbReference type="InterPro" id="IPR015919">
    <property type="entry name" value="Cadherin-like_sf"/>
</dbReference>
<evidence type="ECO:0000313" key="8">
    <source>
        <dbReference type="Proteomes" id="UP000291106"/>
    </source>
</evidence>
<dbReference type="SUPFAM" id="SSF49313">
    <property type="entry name" value="Cadherin-like"/>
    <property type="match status" value="1"/>
</dbReference>
<protein>
    <recommendedName>
        <fullName evidence="6">Cadherin domain-containing protein</fullName>
    </recommendedName>
</protein>
<dbReference type="Proteomes" id="UP000291106">
    <property type="component" value="Chromosome"/>
</dbReference>
<dbReference type="GO" id="GO:0007156">
    <property type="term" value="P:homophilic cell adhesion via plasma membrane adhesion molecules"/>
    <property type="evidence" value="ECO:0007669"/>
    <property type="project" value="InterPro"/>
</dbReference>
<proteinExistence type="inferred from homology"/>
<evidence type="ECO:0000259" key="6">
    <source>
        <dbReference type="PROSITE" id="PS50268"/>
    </source>
</evidence>
<dbReference type="InterPro" id="IPR002126">
    <property type="entry name" value="Cadherin-like_dom"/>
</dbReference>
<dbReference type="PANTHER" id="PTHR43806">
    <property type="entry name" value="PEPTIDASE S8"/>
    <property type="match status" value="1"/>
</dbReference>
<gene>
    <name evidence="7" type="ORF">EXU30_15075</name>
</gene>
<feature type="signal peptide" evidence="5">
    <location>
        <begin position="1"/>
        <end position="29"/>
    </location>
</feature>
<keyword evidence="8" id="KW-1185">Reference proteome</keyword>
<dbReference type="GO" id="GO:0016020">
    <property type="term" value="C:membrane"/>
    <property type="evidence" value="ECO:0007669"/>
    <property type="project" value="InterPro"/>
</dbReference>
<dbReference type="Pfam" id="PF00082">
    <property type="entry name" value="Peptidase_S8"/>
    <property type="match status" value="1"/>
</dbReference>
<dbReference type="Gene3D" id="3.40.50.200">
    <property type="entry name" value="Peptidase S8/S53 domain"/>
    <property type="match status" value="1"/>
</dbReference>
<keyword evidence="5" id="KW-0732">Signal</keyword>
<keyword evidence="3" id="KW-0378">Hydrolase</keyword>
<dbReference type="SMART" id="SM00112">
    <property type="entry name" value="CA"/>
    <property type="match status" value="1"/>
</dbReference>
<dbReference type="SUPFAM" id="SSF52743">
    <property type="entry name" value="Subtilisin-like"/>
    <property type="match status" value="1"/>
</dbReference>
<evidence type="ECO:0000256" key="2">
    <source>
        <dbReference type="ARBA" id="ARBA00022670"/>
    </source>
</evidence>
<evidence type="ECO:0000256" key="3">
    <source>
        <dbReference type="ARBA" id="ARBA00022801"/>
    </source>
</evidence>
<dbReference type="CDD" id="cd11304">
    <property type="entry name" value="Cadherin_repeat"/>
    <property type="match status" value="1"/>
</dbReference>
<keyword evidence="4" id="KW-0720">Serine protease</keyword>
<dbReference type="InterPro" id="IPR000209">
    <property type="entry name" value="Peptidase_S8/S53_dom"/>
</dbReference>
<dbReference type="AlphaFoldDB" id="A0A411PK97"/>
<dbReference type="InterPro" id="IPR050131">
    <property type="entry name" value="Peptidase_S8_subtilisin-like"/>
</dbReference>
<dbReference type="KEGG" id="smai:EXU30_15075"/>
<evidence type="ECO:0000256" key="5">
    <source>
        <dbReference type="SAM" id="SignalP"/>
    </source>
</evidence>
<dbReference type="Gene3D" id="2.60.40.60">
    <property type="entry name" value="Cadherins"/>
    <property type="match status" value="1"/>
</dbReference>
<keyword evidence="2" id="KW-0645">Protease</keyword>
<dbReference type="PROSITE" id="PS50268">
    <property type="entry name" value="CADHERIN_2"/>
    <property type="match status" value="1"/>
</dbReference>
<dbReference type="GO" id="GO:0004252">
    <property type="term" value="F:serine-type endopeptidase activity"/>
    <property type="evidence" value="ECO:0007669"/>
    <property type="project" value="InterPro"/>
</dbReference>
<dbReference type="OrthoDB" id="614750at2"/>
<feature type="domain" description="Cadherin" evidence="6">
    <location>
        <begin position="1049"/>
        <end position="1150"/>
    </location>
</feature>
<dbReference type="GO" id="GO:0005509">
    <property type="term" value="F:calcium ion binding"/>
    <property type="evidence" value="ECO:0007669"/>
    <property type="project" value="InterPro"/>
</dbReference>
<name>A0A411PK97_9GAMM</name>
<feature type="chain" id="PRO_5019428705" description="Cadherin domain-containing protein" evidence="5">
    <location>
        <begin position="30"/>
        <end position="1269"/>
    </location>
</feature>
<dbReference type="EMBL" id="CP036200">
    <property type="protein sequence ID" value="QBF83852.1"/>
    <property type="molecule type" value="Genomic_DNA"/>
</dbReference>
<dbReference type="GO" id="GO:0006508">
    <property type="term" value="P:proteolysis"/>
    <property type="evidence" value="ECO:0007669"/>
    <property type="project" value="UniProtKB-KW"/>
</dbReference>
<evidence type="ECO:0000313" key="7">
    <source>
        <dbReference type="EMBL" id="QBF83852.1"/>
    </source>
</evidence>
<sequence length="1269" mass="136721">MEMKFKHCTLAMCVSAALMTTAFSTQVDATVSTDVKPAYGQQQALRTAYTFYLNDVSMLASETQAKASLAQVQKQQQAFFDAVNQIDGNAKLVSSSRLLANIVTIELNPENLPAVQALTDVKYTFKAAETVVLGSSKSTDLMSNQAVLSATQSAQMSEAGDVAKLAPYTGSETAGNGVSVAIISTGIDYTLAEFGGSGEYGDTSDPEVPPAKGTYMDALVNGAIEYDGFPTAVVTGGWDFAGENWGNDANPIDQNYQYESWNGWVFPTGLGTEIASIVHQLAPGAELHAYKVANVSPASWDPDTLEVQVPTMEKIIMALEHALDPNQDGDMSDRLDISLIDAGGAGAFFDIDGNAGPGLMQLMIEKAAGQGMTIVTHAGNGAEYSTFGMAEAKHRSWISYEGSPTSAITVGGVELQDGNTVVPAWAPMGPVRGSQALKPEIVTHTNDVPVVKISNEDPDAPRMSTRSDILSGAAKIAAAAAVIKSHHPSFGPTEIKAMLANTAVNDGILRTDGTTTAELLSVGHGVEDVAAAVASPVVMWESSSHQPYIQFGMHEVDEQKVIHKKVTIKNVSDTAQTYAVEFNPFGDKAAQDAITVNLPQSVSIPANATVVVDVTLTIDGTMLPRWPLFMTQDHTDENLTATELNGYLQFTAEGKPPLKLGWMVQARNSTKISKKPMAKEFPEYLGWNSDLGQTEWSHFDWARSLYPDNQYGDPHYQAFAASFTNNSQTETTFQAFPLWIKKDMEPEGKEEVAGHKIRAVGGGIYDDAMCGETGKKLVVAVNFFQPAQMATANYSDKIGPLLFFYDLFYEQLVRDNGWDESFLGAYIYDEAMIVNQPFVALNDSGQPTTFFIDYNKAFDPANRNGRYTESSVPTYFTNNGRNIVSQLCVEDLFHHDLDSVEDFDQNFGFHIETDRDAGIDKGDGLIMVNPLRKGYYTSETQCFTDWFGNEYCEDVVTDKSVNVGFARKSDGDDVSSLTFSHQITVAPGEEVYIASASAPEVWGGPVGEPDKAFMVMSSNDDFFQFGVNGYRDADGNVIAKVVDNQMFMVEENAAAGTVVGELELETSGFFAINGDSTEDFELMIVNSLPGTPFAINQVTHELYVVNPDALDYEAQQSYDIKLLAKSGNTIGETAVVTVNVGNINDVMPTLNSAVADAISVPALSFNQGESASFSVDIAGLFTDVEGDALSYSVMGDGFKSLSLDGMMVMGEVEASGNYQFTVTASDGEHEVSHSVDVAAEMIATDDDSGSSLGWLSLLIAGFIGLRRRA</sequence>
<dbReference type="InterPro" id="IPR036852">
    <property type="entry name" value="Peptidase_S8/S53_dom_sf"/>
</dbReference>
<accession>A0A411PK97</accession>
<reference evidence="7 8" key="1">
    <citation type="submission" date="2019-02" db="EMBL/GenBank/DDBJ databases">
        <title>Shewanella sp. D4-2 isolated from Dokdo Island.</title>
        <authorList>
            <person name="Baek K."/>
        </authorList>
    </citation>
    <scope>NUCLEOTIDE SEQUENCE [LARGE SCALE GENOMIC DNA]</scope>
    <source>
        <strain evidence="7 8">D4-2</strain>
    </source>
</reference>
<comment type="similarity">
    <text evidence="1">Belongs to the peptidase S8 family.</text>
</comment>
<evidence type="ECO:0000256" key="4">
    <source>
        <dbReference type="ARBA" id="ARBA00022825"/>
    </source>
</evidence>
<dbReference type="PANTHER" id="PTHR43806:SF11">
    <property type="entry name" value="CEREVISIN-RELATED"/>
    <property type="match status" value="1"/>
</dbReference>
<organism evidence="7 8">
    <name type="scientific">Shewanella maritima</name>
    <dbReference type="NCBI Taxonomy" id="2520507"/>
    <lineage>
        <taxon>Bacteria</taxon>
        <taxon>Pseudomonadati</taxon>
        <taxon>Pseudomonadota</taxon>
        <taxon>Gammaproteobacteria</taxon>
        <taxon>Alteromonadales</taxon>
        <taxon>Shewanellaceae</taxon>
        <taxon>Shewanella</taxon>
    </lineage>
</organism>
<evidence type="ECO:0000256" key="1">
    <source>
        <dbReference type="ARBA" id="ARBA00011073"/>
    </source>
</evidence>